<organism evidence="5">
    <name type="scientific">Klebsiella pneumoniae</name>
    <dbReference type="NCBI Taxonomy" id="573"/>
    <lineage>
        <taxon>Bacteria</taxon>
        <taxon>Pseudomonadati</taxon>
        <taxon>Pseudomonadota</taxon>
        <taxon>Gammaproteobacteria</taxon>
        <taxon>Enterobacterales</taxon>
        <taxon>Enterobacteriaceae</taxon>
        <taxon>Klebsiella/Raoultella group</taxon>
        <taxon>Klebsiella</taxon>
        <taxon>Klebsiella pneumoniae complex</taxon>
    </lineage>
</organism>
<dbReference type="GO" id="GO:0009307">
    <property type="term" value="P:DNA restriction-modification system"/>
    <property type="evidence" value="ECO:0007669"/>
    <property type="project" value="UniProtKB-KW"/>
</dbReference>
<evidence type="ECO:0000313" key="5">
    <source>
        <dbReference type="EMBL" id="AVE25261.1"/>
    </source>
</evidence>
<dbReference type="AlphaFoldDB" id="A0A2L1KRZ0"/>
<comment type="similarity">
    <text evidence="1">Belongs to the type-I restriction system S methylase family.</text>
</comment>
<gene>
    <name evidence="5" type="ORF">ICEKp9_0034</name>
</gene>
<keyword evidence="2" id="KW-0680">Restriction system</keyword>
<dbReference type="InterPro" id="IPR051212">
    <property type="entry name" value="Type-I_RE_S_subunit"/>
</dbReference>
<dbReference type="GO" id="GO:0003677">
    <property type="term" value="F:DNA binding"/>
    <property type="evidence" value="ECO:0007669"/>
    <property type="project" value="UniProtKB-KW"/>
</dbReference>
<accession>A0A2L1KRZ0</accession>
<dbReference type="InterPro" id="IPR044946">
    <property type="entry name" value="Restrct_endonuc_typeI_TRD_sf"/>
</dbReference>
<keyword evidence="3" id="KW-0238">DNA-binding</keyword>
<dbReference type="Pfam" id="PF01420">
    <property type="entry name" value="Methylase_S"/>
    <property type="match status" value="2"/>
</dbReference>
<dbReference type="InterPro" id="IPR000055">
    <property type="entry name" value="Restrct_endonuc_typeI_TRD"/>
</dbReference>
<reference evidence="5" key="1">
    <citation type="submission" date="2016-12" db="EMBL/GenBank/DDBJ databases">
        <title>Frequent emergence of pathogenic lineages of Klebsiella pneumoniae via mobilisation of yersiniabactin and colibactin.</title>
        <authorList>
            <person name="Lam M.M.C."/>
            <person name="Wick R.R."/>
            <person name="Wyres K.L."/>
            <person name="Gorrie C."/>
            <person name="Judd L."/>
            <person name="Jenney A."/>
            <person name="Holt K.E."/>
        </authorList>
    </citation>
    <scope>NUCLEOTIDE SEQUENCE</scope>
    <source>
        <strain evidence="5">16870814</strain>
    </source>
</reference>
<sequence>MATDSNIFQLVKLSELLISVKGKKPSNLGGKSALRKIPYIDINAFENKVLDFFCSDENIVRCSNADVLMVWDGSRCGYVGMGMNGALGSTLASLSIPLVEQRYLYYFLRSKFEYLNTNTRGIGIPHIDPLYLGNIDFPLTTIANQKLIADKISTLYDHIDDGIEKAKSALEKLSALWKNKISDAITGNVTNEWRRNNKLFKLLESDLVSITEELTDSFFPSLPNDWAYIKLDNVLESVNYGTSKKCAYDSTGIGVLRIPNLIDGVISDSDLKYAVFSDQEIEKFSLEKGDLLLIRSNGSLSLVGSCALVDDKDTSYLFAGYLLRLRPISEFIHPRFLMYLLASPMLRMQIENVAKSSSGVNNINAQEIRSLIIPICSLEEQMEIVNILDGIKDSIKSQQNYLNLLIDKAGLTKKNILEEAFTIGFESQPIETSDIDKYIDNIKTTKAKLIAEAKKRKPKAIRKNMTNLSILEILRQSNEKITVKQLFSSSKYNKDVSPEKVEAFYLELKDAINSGKIIIEEVRENGLKTGDLIKFKE</sequence>
<dbReference type="SUPFAM" id="SSF116734">
    <property type="entry name" value="DNA methylase specificity domain"/>
    <property type="match status" value="2"/>
</dbReference>
<dbReference type="PANTHER" id="PTHR43140">
    <property type="entry name" value="TYPE-1 RESTRICTION ENZYME ECOKI SPECIFICITY PROTEIN"/>
    <property type="match status" value="1"/>
</dbReference>
<feature type="domain" description="Type I restriction modification DNA specificity" evidence="4">
    <location>
        <begin position="9"/>
        <end position="164"/>
    </location>
</feature>
<dbReference type="EMBL" id="KY454633">
    <property type="protein sequence ID" value="AVE25261.1"/>
    <property type="molecule type" value="Genomic_DNA"/>
</dbReference>
<dbReference type="CDD" id="cd17517">
    <property type="entry name" value="RMtype1_S_EcoKI_StySPI-TRD2-CR2_like"/>
    <property type="match status" value="1"/>
</dbReference>
<protein>
    <submittedName>
        <fullName evidence="5">Type I restriction modification system subunit S</fullName>
    </submittedName>
</protein>
<feature type="domain" description="Type I restriction modification DNA specificity" evidence="4">
    <location>
        <begin position="223"/>
        <end position="398"/>
    </location>
</feature>
<dbReference type="RefSeq" id="WP_023301120.1">
    <property type="nucleotide sequence ID" value="NZ_CAAGWU010000001.1"/>
</dbReference>
<proteinExistence type="inferred from homology"/>
<dbReference type="PANTHER" id="PTHR43140:SF1">
    <property type="entry name" value="TYPE I RESTRICTION ENZYME ECOKI SPECIFICITY SUBUNIT"/>
    <property type="match status" value="1"/>
</dbReference>
<evidence type="ECO:0000256" key="1">
    <source>
        <dbReference type="ARBA" id="ARBA00010923"/>
    </source>
</evidence>
<evidence type="ECO:0000256" key="3">
    <source>
        <dbReference type="ARBA" id="ARBA00023125"/>
    </source>
</evidence>
<name>A0A2L1KRZ0_KLEPN</name>
<evidence type="ECO:0000259" key="4">
    <source>
        <dbReference type="Pfam" id="PF01420"/>
    </source>
</evidence>
<dbReference type="Gene3D" id="3.90.220.20">
    <property type="entry name" value="DNA methylase specificity domains"/>
    <property type="match status" value="2"/>
</dbReference>
<evidence type="ECO:0000256" key="2">
    <source>
        <dbReference type="ARBA" id="ARBA00022747"/>
    </source>
</evidence>